<dbReference type="SMART" id="SM01210">
    <property type="entry name" value="GARS_C"/>
    <property type="match status" value="1"/>
</dbReference>
<evidence type="ECO:0000256" key="4">
    <source>
        <dbReference type="ARBA" id="ARBA00022679"/>
    </source>
</evidence>
<protein>
    <recommendedName>
        <fullName evidence="9">Phosphoribosylglycinamide synthetase C-domain domain-containing protein</fullName>
    </recommendedName>
</protein>
<dbReference type="HAMAP" id="MF_00741">
    <property type="entry name" value="AIRS"/>
    <property type="match status" value="1"/>
</dbReference>
<dbReference type="CDD" id="cd08645">
    <property type="entry name" value="FMT_core_GART"/>
    <property type="match status" value="1"/>
</dbReference>
<dbReference type="CDD" id="cd02196">
    <property type="entry name" value="PurM"/>
    <property type="match status" value="1"/>
</dbReference>
<keyword evidence="8" id="KW-0464">Manganese</keyword>
<evidence type="ECO:0000256" key="1">
    <source>
        <dbReference type="ARBA" id="ARBA00004686"/>
    </source>
</evidence>
<keyword evidence="4" id="KW-0808">Transferase</keyword>
<dbReference type="Gene3D" id="3.30.1330.10">
    <property type="entry name" value="PurM-like, N-terminal domain"/>
    <property type="match status" value="1"/>
</dbReference>
<dbReference type="InterPro" id="IPR004733">
    <property type="entry name" value="PurM_cligase"/>
</dbReference>
<evidence type="ECO:0000256" key="6">
    <source>
        <dbReference type="ARBA" id="ARBA00022755"/>
    </source>
</evidence>
<evidence type="ECO:0000313" key="11">
    <source>
        <dbReference type="Proteomes" id="UP000828390"/>
    </source>
</evidence>
<keyword evidence="11" id="KW-1185">Reference proteome</keyword>
<dbReference type="GO" id="GO:0004637">
    <property type="term" value="F:phosphoribosylamine-glycine ligase activity"/>
    <property type="evidence" value="ECO:0007669"/>
    <property type="project" value="InterPro"/>
</dbReference>
<evidence type="ECO:0000256" key="7">
    <source>
        <dbReference type="ARBA" id="ARBA00022840"/>
    </source>
</evidence>
<evidence type="ECO:0000256" key="3">
    <source>
        <dbReference type="ARBA" id="ARBA00022598"/>
    </source>
</evidence>
<sequence>FNYPGNTQCLSSTCLCSTTQFNYPGNTQCLSSTTHLQMMIKSFFGSSDPGNTQCLSSTFNYPGNTVLEFNYPGNTQCLSSTFNYPGNTHCFRSTTQTQTQFNYPGNTQCLSSTTQFNYPGNTQCLSSTTQFNYPGNTQCLSSTFNYPGNTLCSSSTTQLSGNMHDLPGLCFETQKKTVAVVMVSGGYPDKYKKGLPITGLDQAQNLGLTVFQAGTTLAEAGLVTSGGRVLAVVATESDFETATSVAQKGAAMIKFEGAFHRKDIGLRVVSRNLHTPPLSYKDSGVDIVVGDKLVEAIKPLAESSSRPGCMAGLGMFGSLFDLKAAGFQDPILVSGTDGVGTKLKIAKAVGNHKTIGIDLVAMCVNDILAHGAEPLYFLDYFATGHLNVAQAKEVIAGITDGCRMSGCALVGGETAEMPGMYQPGDYDLAGFAVGAVERNKILPRVQDIAEGDSVIGLGSSGLHSNGFSLVRKLVEKLELQYDKPSPFKSGKSLGEDLLTPTKIYVSSVLPLMKNGDVKAFAHITGGGLVENIPRVMPEGLGVKLDATSWHMHSVFGWLAEKGNIADSEMARTFNCGVGAVLIVDAALAGPITEKLLENGEAASVIGHVVKQIGERCVVIDKLQSALIQSWRHIPGVSRKKRVGVLISGSGTNMQALIDFTRDPLNFSAAEIVLVISNKTGVEGLVRAEKAGIASKVISHTGYSSREEFDEALHQSLEAAGVEIVCLAGFMRILSGGFVQKWTGRMLNIHPSLLPSFKGSDAHKQVLKAGVRISGCTVHFVTEEVDEGAILLQESVPVYHDDTESRLSERVKQQEHKAFPRALELVASEQVKLGASGKVEWCV</sequence>
<evidence type="ECO:0000259" key="9">
    <source>
        <dbReference type="SMART" id="SM01210"/>
    </source>
</evidence>
<keyword evidence="7" id="KW-0067">ATP-binding</keyword>
<accession>A0A9D4JWI8</accession>
<dbReference type="FunFam" id="3.90.600.10:FF:000001">
    <property type="entry name" value="Trifunctional purine biosynthetic protein adenosine-3"/>
    <property type="match status" value="1"/>
</dbReference>
<dbReference type="PROSITE" id="PS00373">
    <property type="entry name" value="GART"/>
    <property type="match status" value="1"/>
</dbReference>
<dbReference type="SUPFAM" id="SSF56042">
    <property type="entry name" value="PurM C-terminal domain-like"/>
    <property type="match status" value="1"/>
</dbReference>
<dbReference type="GO" id="GO:0005524">
    <property type="term" value="F:ATP binding"/>
    <property type="evidence" value="ECO:0007669"/>
    <property type="project" value="UniProtKB-KW"/>
</dbReference>
<keyword evidence="3" id="KW-0436">Ligase</keyword>
<dbReference type="SUPFAM" id="SSF55326">
    <property type="entry name" value="PurM N-terminal domain-like"/>
    <property type="match status" value="1"/>
</dbReference>
<dbReference type="InterPro" id="IPR010918">
    <property type="entry name" value="PurM-like_C_dom"/>
</dbReference>
<dbReference type="InterPro" id="IPR037123">
    <property type="entry name" value="PRibGlycinamide_synth_C_sf"/>
</dbReference>
<dbReference type="NCBIfam" id="TIGR00878">
    <property type="entry name" value="purM"/>
    <property type="match status" value="1"/>
</dbReference>
<name>A0A9D4JWI8_DREPO</name>
<comment type="pathway">
    <text evidence="1">Purine metabolism; IMP biosynthesis via de novo pathway; 5-amino-1-(5-phospho-D-ribosyl)imidazole from N(2)-formyl-N(1)-(5-phospho-D-ribosyl)glycinamide: step 2/2.</text>
</comment>
<dbReference type="Gene3D" id="3.90.650.10">
    <property type="entry name" value="PurM-like C-terminal domain"/>
    <property type="match status" value="1"/>
</dbReference>
<comment type="caution">
    <text evidence="10">The sequence shown here is derived from an EMBL/GenBank/DDBJ whole genome shotgun (WGS) entry which is preliminary data.</text>
</comment>
<organism evidence="10 11">
    <name type="scientific">Dreissena polymorpha</name>
    <name type="common">Zebra mussel</name>
    <name type="synonym">Mytilus polymorpha</name>
    <dbReference type="NCBI Taxonomy" id="45954"/>
    <lineage>
        <taxon>Eukaryota</taxon>
        <taxon>Metazoa</taxon>
        <taxon>Spiralia</taxon>
        <taxon>Lophotrochozoa</taxon>
        <taxon>Mollusca</taxon>
        <taxon>Bivalvia</taxon>
        <taxon>Autobranchia</taxon>
        <taxon>Heteroconchia</taxon>
        <taxon>Euheterodonta</taxon>
        <taxon>Imparidentia</taxon>
        <taxon>Neoheterodontei</taxon>
        <taxon>Myida</taxon>
        <taxon>Dreissenoidea</taxon>
        <taxon>Dreissenidae</taxon>
        <taxon>Dreissena</taxon>
    </lineage>
</organism>
<dbReference type="GO" id="GO:0046084">
    <property type="term" value="P:adenine biosynthetic process"/>
    <property type="evidence" value="ECO:0007669"/>
    <property type="project" value="TreeGrafter"/>
</dbReference>
<dbReference type="GO" id="GO:0004641">
    <property type="term" value="F:phosphoribosylformylglycinamidine cyclo-ligase activity"/>
    <property type="evidence" value="ECO:0007669"/>
    <property type="project" value="InterPro"/>
</dbReference>
<dbReference type="InterPro" id="IPR036921">
    <property type="entry name" value="PurM-like_N_sf"/>
</dbReference>
<dbReference type="InterPro" id="IPR016188">
    <property type="entry name" value="PurM-like_N"/>
</dbReference>
<dbReference type="InterPro" id="IPR011054">
    <property type="entry name" value="Rudment_hybrid_motif"/>
</dbReference>
<dbReference type="InterPro" id="IPR004607">
    <property type="entry name" value="GART"/>
</dbReference>
<evidence type="ECO:0000256" key="8">
    <source>
        <dbReference type="ARBA" id="ARBA00023211"/>
    </source>
</evidence>
<reference evidence="10" key="1">
    <citation type="journal article" date="2019" name="bioRxiv">
        <title>The Genome of the Zebra Mussel, Dreissena polymorpha: A Resource for Invasive Species Research.</title>
        <authorList>
            <person name="McCartney M.A."/>
            <person name="Auch B."/>
            <person name="Kono T."/>
            <person name="Mallez S."/>
            <person name="Zhang Y."/>
            <person name="Obille A."/>
            <person name="Becker A."/>
            <person name="Abrahante J.E."/>
            <person name="Garbe J."/>
            <person name="Badalamenti J.P."/>
            <person name="Herman A."/>
            <person name="Mangelson H."/>
            <person name="Liachko I."/>
            <person name="Sullivan S."/>
            <person name="Sone E.D."/>
            <person name="Koren S."/>
            <person name="Silverstein K.A.T."/>
            <person name="Beckman K.B."/>
            <person name="Gohl D.M."/>
        </authorList>
    </citation>
    <scope>NUCLEOTIDE SEQUENCE</scope>
    <source>
        <strain evidence="10">Duluth1</strain>
        <tissue evidence="10">Whole animal</tissue>
    </source>
</reference>
<dbReference type="Proteomes" id="UP000828390">
    <property type="component" value="Unassembled WGS sequence"/>
</dbReference>
<dbReference type="GO" id="GO:0005829">
    <property type="term" value="C:cytosol"/>
    <property type="evidence" value="ECO:0007669"/>
    <property type="project" value="TreeGrafter"/>
</dbReference>
<dbReference type="Gene3D" id="3.90.600.10">
    <property type="entry name" value="Phosphoribosylglycinamide synthetase, C-terminal domain"/>
    <property type="match status" value="1"/>
</dbReference>
<dbReference type="NCBIfam" id="TIGR00639">
    <property type="entry name" value="PurN"/>
    <property type="match status" value="1"/>
</dbReference>
<proteinExistence type="inferred from homology"/>
<dbReference type="FunFam" id="3.40.50.170:FF:000006">
    <property type="entry name" value="Trifunctional purine biosynthetic protein adenosine-3"/>
    <property type="match status" value="1"/>
</dbReference>
<keyword evidence="5" id="KW-0547">Nucleotide-binding</keyword>
<feature type="non-terminal residue" evidence="10">
    <location>
        <position position="842"/>
    </location>
</feature>
<dbReference type="Pfam" id="PF00586">
    <property type="entry name" value="AIRS"/>
    <property type="match status" value="1"/>
</dbReference>
<evidence type="ECO:0000256" key="2">
    <source>
        <dbReference type="ARBA" id="ARBA00005054"/>
    </source>
</evidence>
<dbReference type="SUPFAM" id="SSF51246">
    <property type="entry name" value="Rudiment single hybrid motif"/>
    <property type="match status" value="1"/>
</dbReference>
<dbReference type="InterPro" id="IPR036477">
    <property type="entry name" value="Formyl_transf_N_sf"/>
</dbReference>
<dbReference type="SUPFAM" id="SSF53328">
    <property type="entry name" value="Formyltransferase"/>
    <property type="match status" value="1"/>
</dbReference>
<dbReference type="InterPro" id="IPR036676">
    <property type="entry name" value="PurM-like_C_sf"/>
</dbReference>
<evidence type="ECO:0000256" key="5">
    <source>
        <dbReference type="ARBA" id="ARBA00022741"/>
    </source>
</evidence>
<dbReference type="GO" id="GO:0006189">
    <property type="term" value="P:'de novo' IMP biosynthetic process"/>
    <property type="evidence" value="ECO:0007669"/>
    <property type="project" value="InterPro"/>
</dbReference>
<dbReference type="Pfam" id="PF02843">
    <property type="entry name" value="GARS_C"/>
    <property type="match status" value="1"/>
</dbReference>
<comment type="pathway">
    <text evidence="2">Purine metabolism; IMP biosynthesis via de novo pathway; N(2)-formyl-N(1)-(5-phospho-D-ribosyl)glycinamide from N(1)-(5-phospho-D-ribosyl)glycinamide (10-formyl THF route): step 1/1.</text>
</comment>
<feature type="domain" description="Phosphoribosylglycinamide synthetase C-domain" evidence="9">
    <location>
        <begin position="176"/>
        <end position="269"/>
    </location>
</feature>
<reference evidence="10" key="2">
    <citation type="submission" date="2020-11" db="EMBL/GenBank/DDBJ databases">
        <authorList>
            <person name="McCartney M.A."/>
            <person name="Auch B."/>
            <person name="Kono T."/>
            <person name="Mallez S."/>
            <person name="Becker A."/>
            <person name="Gohl D.M."/>
            <person name="Silverstein K.A.T."/>
            <person name="Koren S."/>
            <person name="Bechman K.B."/>
            <person name="Herman A."/>
            <person name="Abrahante J.E."/>
            <person name="Garbe J."/>
        </authorList>
    </citation>
    <scope>NUCLEOTIDE SEQUENCE</scope>
    <source>
        <strain evidence="10">Duluth1</strain>
        <tissue evidence="10">Whole animal</tissue>
    </source>
</reference>
<dbReference type="FunFam" id="3.90.650.10:FF:000019">
    <property type="entry name" value="Trifunctional purine biosynthetic protein adenosine-3"/>
    <property type="match status" value="1"/>
</dbReference>
<dbReference type="PANTHER" id="PTHR10520:SF12">
    <property type="entry name" value="TRIFUNCTIONAL PURINE BIOSYNTHETIC PROTEIN ADENOSINE-3"/>
    <property type="match status" value="1"/>
</dbReference>
<dbReference type="FunFam" id="3.30.1330.10:FF:000001">
    <property type="entry name" value="Phosphoribosylformylglycinamidine cyclo-ligase"/>
    <property type="match status" value="1"/>
</dbReference>
<dbReference type="Gene3D" id="3.40.50.170">
    <property type="entry name" value="Formyl transferase, N-terminal domain"/>
    <property type="match status" value="1"/>
</dbReference>
<dbReference type="InterPro" id="IPR020560">
    <property type="entry name" value="PRibGlycinamide_synth_C-dom"/>
</dbReference>
<dbReference type="HAMAP" id="MF_01930">
    <property type="entry name" value="PurN"/>
    <property type="match status" value="1"/>
</dbReference>
<keyword evidence="6" id="KW-0658">Purine biosynthesis</keyword>
<dbReference type="EMBL" id="JAIWYP010000005">
    <property type="protein sequence ID" value="KAH3827375.1"/>
    <property type="molecule type" value="Genomic_DNA"/>
</dbReference>
<dbReference type="InterPro" id="IPR001555">
    <property type="entry name" value="GART_AS"/>
</dbReference>
<dbReference type="Pfam" id="PF00551">
    <property type="entry name" value="Formyl_trans_N"/>
    <property type="match status" value="1"/>
</dbReference>
<evidence type="ECO:0000313" key="10">
    <source>
        <dbReference type="EMBL" id="KAH3827375.1"/>
    </source>
</evidence>
<dbReference type="PANTHER" id="PTHR10520">
    <property type="entry name" value="TRIFUNCTIONAL PURINE BIOSYNTHETIC PROTEIN ADENOSINE-3-RELATED"/>
    <property type="match status" value="1"/>
</dbReference>
<gene>
    <name evidence="10" type="ORF">DPMN_129311</name>
</gene>
<dbReference type="GO" id="GO:0004644">
    <property type="term" value="F:phosphoribosylglycinamide formyltransferase activity"/>
    <property type="evidence" value="ECO:0007669"/>
    <property type="project" value="InterPro"/>
</dbReference>
<dbReference type="InterPro" id="IPR002376">
    <property type="entry name" value="Formyl_transf_N"/>
</dbReference>
<dbReference type="Pfam" id="PF02769">
    <property type="entry name" value="AIRS_C"/>
    <property type="match status" value="1"/>
</dbReference>
<dbReference type="AlphaFoldDB" id="A0A9D4JWI8"/>